<dbReference type="Proteomes" id="UP000024533">
    <property type="component" value="Unassembled WGS sequence"/>
</dbReference>
<evidence type="ECO:0000256" key="6">
    <source>
        <dbReference type="SAM" id="Phobius"/>
    </source>
</evidence>
<sequence>MRLSAPSRFTTSVRPRSTQPKSKSKAAASTTTATTTTPATTTTTATTTTATPSRSSSRPREQLSHYRLLFNNVRPQLTDDQFAKMRHQEPVQLPFDTAGNGPVGIPESPPGAGEGSDGTGRGILIGLLSAFGSAGVALLVLALFFFFRYTQRGRILLDRIGRPGEYDDEQEFAREEAEALESMDELQAAEYFRAKAFVQANPPETMQTDISLSQFLAIQEKGVSAWEFEPELEIANCFVEGRTEIEFFDSECGVQSNLPVPKQNDVYYWEAKIYDKPETTLISIGMTTKPYPLFRLP</sequence>
<evidence type="ECO:0000313" key="7">
    <source>
        <dbReference type="EMBL" id="KDB21237.1"/>
    </source>
</evidence>
<dbReference type="Gene3D" id="2.60.120.920">
    <property type="match status" value="1"/>
</dbReference>
<comment type="caution">
    <text evidence="7">The sequence shown here is derived from an EMBL/GenBank/DDBJ whole genome shotgun (WGS) entry which is preliminary data.</text>
</comment>
<reference evidence="7 8" key="1">
    <citation type="submission" date="2014-02" db="EMBL/GenBank/DDBJ databases">
        <title>The Genome Sequence of Trichophyton interdigitale MR816.</title>
        <authorList>
            <consortium name="The Broad Institute Genomics Platform"/>
            <person name="Cuomo C.A."/>
            <person name="White T.C."/>
            <person name="Graser Y."/>
            <person name="Martinez-Rossi N."/>
            <person name="Heitman J."/>
            <person name="Young S.K."/>
            <person name="Zeng Q."/>
            <person name="Gargeya S."/>
            <person name="Abouelleil A."/>
            <person name="Alvarado L."/>
            <person name="Chapman S.B."/>
            <person name="Gainer-Dewar J."/>
            <person name="Goldberg J."/>
            <person name="Griggs A."/>
            <person name="Gujja S."/>
            <person name="Hansen M."/>
            <person name="Howarth C."/>
            <person name="Imamovic A."/>
            <person name="Larimer J."/>
            <person name="Martinez D."/>
            <person name="Murphy C."/>
            <person name="Pearson M.D."/>
            <person name="Persinoti G."/>
            <person name="Poon T."/>
            <person name="Priest M."/>
            <person name="Roberts A.D."/>
            <person name="Saif S."/>
            <person name="Shea T.D."/>
            <person name="Sykes S.N."/>
            <person name="Wortman J."/>
            <person name="Nusbaum C."/>
            <person name="Birren B."/>
        </authorList>
    </citation>
    <scope>NUCLEOTIDE SEQUENCE [LARGE SCALE GENOMIC DNA]</scope>
    <source>
        <strain evidence="7 8">MR816</strain>
    </source>
</reference>
<organism evidence="7 8">
    <name type="scientific">Trichophyton interdigitale (strain MR816)</name>
    <dbReference type="NCBI Taxonomy" id="1215338"/>
    <lineage>
        <taxon>Eukaryota</taxon>
        <taxon>Fungi</taxon>
        <taxon>Dikarya</taxon>
        <taxon>Ascomycota</taxon>
        <taxon>Pezizomycotina</taxon>
        <taxon>Eurotiomycetes</taxon>
        <taxon>Eurotiomycetidae</taxon>
        <taxon>Onygenales</taxon>
        <taxon>Arthrodermataceae</taxon>
        <taxon>Trichophyton</taxon>
    </lineage>
</organism>
<feature type="non-terminal residue" evidence="7">
    <location>
        <position position="297"/>
    </location>
</feature>
<protein>
    <submittedName>
        <fullName evidence="7">Protein SSH4</fullName>
    </submittedName>
</protein>
<feature type="region of interest" description="Disordered" evidence="5">
    <location>
        <begin position="1"/>
        <end position="62"/>
    </location>
</feature>
<keyword evidence="8" id="KW-1185">Reference proteome</keyword>
<dbReference type="AlphaFoldDB" id="A0A059J188"/>
<keyword evidence="2 6" id="KW-0812">Transmembrane</keyword>
<dbReference type="HOGENOM" id="CLU_938643_0_0_1"/>
<dbReference type="EMBL" id="AOKY01000569">
    <property type="protein sequence ID" value="KDB21237.1"/>
    <property type="molecule type" value="Genomic_DNA"/>
</dbReference>
<dbReference type="GO" id="GO:0071944">
    <property type="term" value="C:cell periphery"/>
    <property type="evidence" value="ECO:0007669"/>
    <property type="project" value="UniProtKB-ARBA"/>
</dbReference>
<dbReference type="InterPro" id="IPR051694">
    <property type="entry name" value="Immunoregulatory_rcpt-like"/>
</dbReference>
<proteinExistence type="predicted"/>
<comment type="subcellular location">
    <subcellularLocation>
        <location evidence="1">Membrane</location>
        <topology evidence="1">Single-pass membrane protein</topology>
    </subcellularLocation>
</comment>
<feature type="transmembrane region" description="Helical" evidence="6">
    <location>
        <begin position="123"/>
        <end position="147"/>
    </location>
</feature>
<dbReference type="GO" id="GO:0016020">
    <property type="term" value="C:membrane"/>
    <property type="evidence" value="ECO:0007669"/>
    <property type="project" value="UniProtKB-SubCell"/>
</dbReference>
<dbReference type="OrthoDB" id="258495at2759"/>
<evidence type="ECO:0000313" key="8">
    <source>
        <dbReference type="Proteomes" id="UP000024533"/>
    </source>
</evidence>
<dbReference type="PANTHER" id="PTHR15549:SF26">
    <property type="entry name" value="AXIAL BUDDING PATTERN PROTEIN 2-RELATED"/>
    <property type="match status" value="1"/>
</dbReference>
<evidence type="ECO:0000256" key="2">
    <source>
        <dbReference type="ARBA" id="ARBA00022692"/>
    </source>
</evidence>
<feature type="region of interest" description="Disordered" evidence="5">
    <location>
        <begin position="94"/>
        <end position="116"/>
    </location>
</feature>
<evidence type="ECO:0000256" key="3">
    <source>
        <dbReference type="ARBA" id="ARBA00022989"/>
    </source>
</evidence>
<keyword evidence="3 6" id="KW-1133">Transmembrane helix</keyword>
<dbReference type="InterPro" id="IPR043136">
    <property type="entry name" value="B30.2/SPRY_sf"/>
</dbReference>
<evidence type="ECO:0000256" key="1">
    <source>
        <dbReference type="ARBA" id="ARBA00004167"/>
    </source>
</evidence>
<name>A0A059J188_TRIIM</name>
<dbReference type="SUPFAM" id="SSF49899">
    <property type="entry name" value="Concanavalin A-like lectins/glucanases"/>
    <property type="match status" value="1"/>
</dbReference>
<dbReference type="STRING" id="1215338.A0A059J188"/>
<evidence type="ECO:0000256" key="4">
    <source>
        <dbReference type="ARBA" id="ARBA00023136"/>
    </source>
</evidence>
<feature type="compositionally biased region" description="Polar residues" evidence="5">
    <location>
        <begin position="7"/>
        <end position="20"/>
    </location>
</feature>
<keyword evidence="4 6" id="KW-0472">Membrane</keyword>
<feature type="compositionally biased region" description="Low complexity" evidence="5">
    <location>
        <begin position="25"/>
        <end position="56"/>
    </location>
</feature>
<dbReference type="PANTHER" id="PTHR15549">
    <property type="entry name" value="PAIRED IMMUNOGLOBULIN-LIKE TYPE 2 RECEPTOR"/>
    <property type="match status" value="1"/>
</dbReference>
<dbReference type="InterPro" id="IPR013320">
    <property type="entry name" value="ConA-like_dom_sf"/>
</dbReference>
<accession>A0A059J188</accession>
<gene>
    <name evidence="7" type="ORF">H109_06806</name>
</gene>
<evidence type="ECO:0000256" key="5">
    <source>
        <dbReference type="SAM" id="MobiDB-lite"/>
    </source>
</evidence>